<dbReference type="AlphaFoldDB" id="A0A1G8NQ31"/>
<organism evidence="1 2">
    <name type="scientific">Ferrimonas sediminum</name>
    <dbReference type="NCBI Taxonomy" id="718193"/>
    <lineage>
        <taxon>Bacteria</taxon>
        <taxon>Pseudomonadati</taxon>
        <taxon>Pseudomonadota</taxon>
        <taxon>Gammaproteobacteria</taxon>
        <taxon>Alteromonadales</taxon>
        <taxon>Ferrimonadaceae</taxon>
        <taxon>Ferrimonas</taxon>
    </lineage>
</organism>
<name>A0A1G8NQ31_9GAMM</name>
<dbReference type="Proteomes" id="UP000199527">
    <property type="component" value="Unassembled WGS sequence"/>
</dbReference>
<keyword evidence="2" id="KW-1185">Reference proteome</keyword>
<proteinExistence type="predicted"/>
<evidence type="ECO:0000313" key="1">
    <source>
        <dbReference type="EMBL" id="SDI82294.1"/>
    </source>
</evidence>
<dbReference type="EMBL" id="FNEM01000003">
    <property type="protein sequence ID" value="SDI82294.1"/>
    <property type="molecule type" value="Genomic_DNA"/>
</dbReference>
<accession>A0A1G8NQ31</accession>
<reference evidence="2" key="1">
    <citation type="submission" date="2016-10" db="EMBL/GenBank/DDBJ databases">
        <authorList>
            <person name="Varghese N."/>
            <person name="Submissions S."/>
        </authorList>
    </citation>
    <scope>NUCLEOTIDE SEQUENCE [LARGE SCALE GENOMIC DNA]</scope>
    <source>
        <strain evidence="2">DSM 23317</strain>
    </source>
</reference>
<sequence>MIPAMKDERLLETGDAMAVCVKGQLASIRLSILFQGKPRNLMGTQGKP</sequence>
<evidence type="ECO:0000313" key="2">
    <source>
        <dbReference type="Proteomes" id="UP000199527"/>
    </source>
</evidence>
<gene>
    <name evidence="1" type="ORF">SAMN04488540_103194</name>
</gene>
<protein>
    <submittedName>
        <fullName evidence="1">Uncharacterized protein</fullName>
    </submittedName>
</protein>